<evidence type="ECO:0000313" key="1">
    <source>
        <dbReference type="EMBL" id="MBB6056889.1"/>
    </source>
</evidence>
<dbReference type="PANTHER" id="PTHR37941">
    <property type="entry name" value="FUMARASE E-RELATED"/>
    <property type="match status" value="1"/>
</dbReference>
<proteinExistence type="predicted"/>
<gene>
    <name evidence="1" type="ORF">HNR75_002836</name>
</gene>
<dbReference type="SUPFAM" id="SSF158668">
    <property type="entry name" value="MtlR-like"/>
    <property type="match status" value="1"/>
</dbReference>
<sequence length="178" mass="20619">MNKVKIPTYQEDAVFERLTEPENPRGFFIEVVDMLEDAVDQLMRRAFRQEEYAVKYAIEPLLNGKGPLADLNIRLKLIFALGLISYEVSQDIERFIRLRDFLVNDIHDHRFGEECVKEHLNRLHSLQNISMMQIDEPVDNGDPMLLQLQLNRRDQVIRSALLLAVSSVLSELGKDSPI</sequence>
<name>A0A841GFZ6_9GAMM</name>
<accession>A0A841GFZ6</accession>
<dbReference type="EMBL" id="JACHGR010000010">
    <property type="protein sequence ID" value="MBB6056889.1"/>
    <property type="molecule type" value="Genomic_DNA"/>
</dbReference>
<organism evidence="1 2">
    <name type="scientific">Tolumonas osonensis</name>
    <dbReference type="NCBI Taxonomy" id="675874"/>
    <lineage>
        <taxon>Bacteria</taxon>
        <taxon>Pseudomonadati</taxon>
        <taxon>Pseudomonadota</taxon>
        <taxon>Gammaproteobacteria</taxon>
        <taxon>Aeromonadales</taxon>
        <taxon>Aeromonadaceae</taxon>
        <taxon>Tolumonas</taxon>
    </lineage>
</organism>
<dbReference type="Pfam" id="PF05068">
    <property type="entry name" value="MtlR"/>
    <property type="match status" value="1"/>
</dbReference>
<dbReference type="InterPro" id="IPR038026">
    <property type="entry name" value="MtlR-like_sf"/>
</dbReference>
<dbReference type="Gene3D" id="1.20.120.330">
    <property type="entry name" value="Nucleotidyltransferases domain 2"/>
    <property type="match status" value="1"/>
</dbReference>
<keyword evidence="2" id="KW-1185">Reference proteome</keyword>
<evidence type="ECO:0000313" key="2">
    <source>
        <dbReference type="Proteomes" id="UP000585721"/>
    </source>
</evidence>
<dbReference type="InterPro" id="IPR007761">
    <property type="entry name" value="MtlR-like"/>
</dbReference>
<protein>
    <submittedName>
        <fullName evidence="1">Mannitol operon repressor</fullName>
    </submittedName>
</protein>
<dbReference type="RefSeq" id="WP_223157925.1">
    <property type="nucleotide sequence ID" value="NZ_JACHGR010000010.1"/>
</dbReference>
<dbReference type="PANTHER" id="PTHR37941:SF1">
    <property type="entry name" value="FUMARASE E-RELATED"/>
    <property type="match status" value="1"/>
</dbReference>
<dbReference type="NCBIfam" id="NF008234">
    <property type="entry name" value="PRK11001.1"/>
    <property type="match status" value="1"/>
</dbReference>
<dbReference type="GO" id="GO:0045892">
    <property type="term" value="P:negative regulation of DNA-templated transcription"/>
    <property type="evidence" value="ECO:0007669"/>
    <property type="project" value="TreeGrafter"/>
</dbReference>
<dbReference type="Proteomes" id="UP000585721">
    <property type="component" value="Unassembled WGS sequence"/>
</dbReference>
<comment type="caution">
    <text evidence="1">The sequence shown here is derived from an EMBL/GenBank/DDBJ whole genome shotgun (WGS) entry which is preliminary data.</text>
</comment>
<dbReference type="AlphaFoldDB" id="A0A841GFZ6"/>
<reference evidence="1 2" key="1">
    <citation type="submission" date="2020-08" db="EMBL/GenBank/DDBJ databases">
        <title>Genomic Encyclopedia of Type Strains, Phase IV (KMG-IV): sequencing the most valuable type-strain genomes for metagenomic binning, comparative biology and taxonomic classification.</title>
        <authorList>
            <person name="Goeker M."/>
        </authorList>
    </citation>
    <scope>NUCLEOTIDE SEQUENCE [LARGE SCALE GENOMIC DNA]</scope>
    <source>
        <strain evidence="1 2">DSM 22975</strain>
    </source>
</reference>